<evidence type="ECO:0000313" key="1">
    <source>
        <dbReference type="EMBL" id="CAF0701686.1"/>
    </source>
</evidence>
<accession>A0A8J2FPC4</accession>
<gene>
    <name evidence="1" type="ORF">MPNT_400013</name>
</gene>
<keyword evidence="2" id="KW-1185">Reference proteome</keyword>
<comment type="caution">
    <text evidence="1">The sequence shown here is derived from an EMBL/GenBank/DDBJ whole genome shotgun (WGS) entry which is preliminary data.</text>
</comment>
<reference evidence="1" key="1">
    <citation type="submission" date="2021-02" db="EMBL/GenBank/DDBJ databases">
        <authorList>
            <person name="Cremers G."/>
            <person name="Picone N."/>
        </authorList>
    </citation>
    <scope>NUCLEOTIDE SEQUENCE</scope>
    <source>
        <strain evidence="1">PQ17</strain>
    </source>
</reference>
<name>A0A8J2FPC4_9BACT</name>
<protein>
    <submittedName>
        <fullName evidence="1">Uncharacterized protein</fullName>
    </submittedName>
</protein>
<dbReference type="Proteomes" id="UP000663859">
    <property type="component" value="Unassembled WGS sequence"/>
</dbReference>
<sequence length="49" mass="5727">MNEDRFALAETERFGKRMRIRAIRFNLRGKNEEQAKAIFARACKAIARA</sequence>
<dbReference type="AlphaFoldDB" id="A0A8J2FPC4"/>
<organism evidence="1 2">
    <name type="scientific">Candidatus Methylacidithermus pantelleriae</name>
    <dbReference type="NCBI Taxonomy" id="2744239"/>
    <lineage>
        <taxon>Bacteria</taxon>
        <taxon>Pseudomonadati</taxon>
        <taxon>Verrucomicrobiota</taxon>
        <taxon>Methylacidiphilae</taxon>
        <taxon>Methylacidiphilales</taxon>
        <taxon>Methylacidiphilaceae</taxon>
        <taxon>Candidatus Methylacidithermus</taxon>
    </lineage>
</organism>
<evidence type="ECO:0000313" key="2">
    <source>
        <dbReference type="Proteomes" id="UP000663859"/>
    </source>
</evidence>
<proteinExistence type="predicted"/>
<dbReference type="EMBL" id="CAJNOB010000035">
    <property type="protein sequence ID" value="CAF0701686.1"/>
    <property type="molecule type" value="Genomic_DNA"/>
</dbReference>